<dbReference type="AlphaFoldDB" id="A0A1X7R0Z2"/>
<keyword evidence="3" id="KW-0946">Virion</keyword>
<name>A0A1X7R0Z2_9SACH</name>
<feature type="region of interest" description="Disordered" evidence="1">
    <location>
        <begin position="303"/>
        <end position="339"/>
    </location>
</feature>
<dbReference type="Proteomes" id="UP000196158">
    <property type="component" value="Unassembled WGS sequence"/>
</dbReference>
<accession>A0A1X7R0Z2</accession>
<keyword evidence="4" id="KW-1185">Reference proteome</keyword>
<evidence type="ECO:0000256" key="2">
    <source>
        <dbReference type="SAM" id="Phobius"/>
    </source>
</evidence>
<organism evidence="3 4">
    <name type="scientific">Maudiozyma saulgeensis</name>
    <dbReference type="NCBI Taxonomy" id="1789683"/>
    <lineage>
        <taxon>Eukaryota</taxon>
        <taxon>Fungi</taxon>
        <taxon>Dikarya</taxon>
        <taxon>Ascomycota</taxon>
        <taxon>Saccharomycotina</taxon>
        <taxon>Saccharomycetes</taxon>
        <taxon>Saccharomycetales</taxon>
        <taxon>Saccharomycetaceae</taxon>
        <taxon>Maudiozyma</taxon>
    </lineage>
</organism>
<feature type="region of interest" description="Disordered" evidence="1">
    <location>
        <begin position="124"/>
        <end position="186"/>
    </location>
</feature>
<dbReference type="OrthoDB" id="4069182at2759"/>
<keyword evidence="2" id="KW-0472">Membrane</keyword>
<evidence type="ECO:0000256" key="1">
    <source>
        <dbReference type="SAM" id="MobiDB-lite"/>
    </source>
</evidence>
<dbReference type="EMBL" id="FXLY01000003">
    <property type="protein sequence ID" value="SMN19139.1"/>
    <property type="molecule type" value="Genomic_DNA"/>
</dbReference>
<gene>
    <name evidence="3" type="ORF">KASA_0P03003G</name>
</gene>
<sequence length="390" mass="44357">MARPVLQTTGSLGVSYIIFRGVKQLLSKHVPEKWLRVEEQQRNRVNGLAQRVGEKLQDSLPNIPEDTRNKNILLKTVYDSFQKIKLYEVAIYLLTILVVVILPPLLSLHMEKKKKAALEEFEKRTQQNNDNNNDDDNTNVSNIHEEDPEEEDPEEEDPEEGDPEEGEEEEEEDVSEAENKLSNISMNDNAPLSLIKDELPLADDIPKEQEIADVDNVEEELSHMDENDNDFSQSNITLSSYHIIPDNVNNGEYKGGKNLESEVAERTHDEIDLETGFDEIDQIGSPLEPEHNEVFKENIETVEEPQDVQEKEVLEPEQGIVLEKSVKQPRETPSLSNPKALSFDSQSSLHTQMLFPSAGTSSYIQFSPTKASDLKVEINKKNAYSQPFEY</sequence>
<keyword evidence="2" id="KW-1133">Transmembrane helix</keyword>
<keyword evidence="3" id="KW-0261">Viral envelope protein</keyword>
<proteinExistence type="predicted"/>
<evidence type="ECO:0000313" key="3">
    <source>
        <dbReference type="EMBL" id="SMN19139.1"/>
    </source>
</evidence>
<feature type="compositionally biased region" description="Acidic residues" evidence="1">
    <location>
        <begin position="146"/>
        <end position="176"/>
    </location>
</feature>
<feature type="transmembrane region" description="Helical" evidence="2">
    <location>
        <begin position="89"/>
        <end position="108"/>
    </location>
</feature>
<evidence type="ECO:0000313" key="4">
    <source>
        <dbReference type="Proteomes" id="UP000196158"/>
    </source>
</evidence>
<protein>
    <submittedName>
        <fullName evidence="3">Similar to Saccharomyces cerevisiae YHR195W NVJ1 Nuclear envelope protein</fullName>
    </submittedName>
</protein>
<keyword evidence="2" id="KW-0812">Transmembrane</keyword>
<reference evidence="3 4" key="1">
    <citation type="submission" date="2017-04" db="EMBL/GenBank/DDBJ databases">
        <authorList>
            <person name="Afonso C.L."/>
            <person name="Miller P.J."/>
            <person name="Scott M.A."/>
            <person name="Spackman E."/>
            <person name="Goraichik I."/>
            <person name="Dimitrov K.M."/>
            <person name="Suarez D.L."/>
            <person name="Swayne D.E."/>
        </authorList>
    </citation>
    <scope>NUCLEOTIDE SEQUENCE [LARGE SCALE GENOMIC DNA]</scope>
</reference>